<evidence type="ECO:0000256" key="3">
    <source>
        <dbReference type="ARBA" id="ARBA00022618"/>
    </source>
</evidence>
<organism evidence="12">
    <name type="scientific">Aphanomyces astaci</name>
    <name type="common">Crayfish plague agent</name>
    <dbReference type="NCBI Taxonomy" id="112090"/>
    <lineage>
        <taxon>Eukaryota</taxon>
        <taxon>Sar</taxon>
        <taxon>Stramenopiles</taxon>
        <taxon>Oomycota</taxon>
        <taxon>Saprolegniomycetes</taxon>
        <taxon>Saprolegniales</taxon>
        <taxon>Verrucalvaceae</taxon>
        <taxon>Aphanomyces</taxon>
    </lineage>
</organism>
<dbReference type="Gene3D" id="1.25.40.10">
    <property type="entry name" value="Tetratricopeptide repeat domain"/>
    <property type="match status" value="1"/>
</dbReference>
<keyword evidence="3" id="KW-0132">Cell division</keyword>
<dbReference type="GO" id="GO:0031145">
    <property type="term" value="P:anaphase-promoting complex-dependent catabolic process"/>
    <property type="evidence" value="ECO:0007669"/>
    <property type="project" value="TreeGrafter"/>
</dbReference>
<dbReference type="GO" id="GO:0005680">
    <property type="term" value="C:anaphase-promoting complex"/>
    <property type="evidence" value="ECO:0007669"/>
    <property type="project" value="InterPro"/>
</dbReference>
<evidence type="ECO:0000256" key="8">
    <source>
        <dbReference type="ARBA" id="ARBA00045696"/>
    </source>
</evidence>
<comment type="similarity">
    <text evidence="1">Belongs to the APC5 family.</text>
</comment>
<feature type="transmembrane region" description="Helical" evidence="10">
    <location>
        <begin position="12"/>
        <end position="31"/>
    </location>
</feature>
<dbReference type="Pfam" id="PF12862">
    <property type="entry name" value="ANAPC5"/>
    <property type="match status" value="1"/>
</dbReference>
<dbReference type="RefSeq" id="XP_009836165.1">
    <property type="nucleotide sequence ID" value="XM_009837863.1"/>
</dbReference>
<dbReference type="AlphaFoldDB" id="W4G467"/>
<keyword evidence="10" id="KW-1133">Transmembrane helix</keyword>
<keyword evidence="5" id="KW-0833">Ubl conjugation pathway</keyword>
<dbReference type="InterPro" id="IPR037679">
    <property type="entry name" value="Apc5"/>
</dbReference>
<dbReference type="OrthoDB" id="2504561at2759"/>
<sequence length="779" mass="85631">MAVAIGASSHRLLVGLTPHNVCVGFLIAMYIREYEACSMSMDVHANDGINPHHALAVFLMEHTCGSRSSGPLTFAAFCAALDTINPTWSMEFQVVMRRLSTRSVHDLAECLVTLCLPGTDDVLVASTPFGRFARMLALAIHSAFFDGLCILRDHMQSFVAPSTPSVPTTAAPSSLLDTDHSSPIDDVHFRTALQTDPTSPRLLFARYVNFQRRREFLGALDALHAYHNIALHVATDVPDMKRFGPHYASLNLAIFYWTFGHPAKATAALHEAVRVAQSARDNVCVAYALSYLLQWDCAPFDLQRALHCMSMADAAGLPRLSLLAKLTCIQHGSSAPPSTPPSVQPLRSWLAVQACGTAANAAITTPPPSSLASGEMEPKQAKLEAWVHTQVQIGLTQAAVWRRLGFRSMQRLALARVWVMLSPPHTAEHSVHDIALLLCHQADMQLAAPQDGSSSATSPTTTSTTTTPTTWTNSTLYAPALRQLVASVLHLDEGTTSSTTSSAHKATSDVVWQDMVMQQTVVRICFEWALATMELRKAETYLHIWEALHSTLMPLGDDVELALAKARLYRRQDRPQDAWKLLQGVPKVELPPYGRAQVMLQLSHVTLHADAPFNALPALMECLALCEDIGSEVLMAQAKVLLARLYVAMERAEDAVALLEEICPYVLEHGGWKLQAEVGLEMAKAYFVLQEYDKCLVVLEPSKVAAVNAEDLLLGVEVGMMIARVYHMRQDWEARDRVADECLRWNESMEASREREAADVVSVLEGPHALLRVLSDRGM</sequence>
<feature type="domain" description="Anaphase-promoting complex subunit 5" evidence="11">
    <location>
        <begin position="204"/>
        <end position="294"/>
    </location>
</feature>
<name>W4G467_APHAT</name>
<dbReference type="UniPathway" id="UPA00143"/>
<dbReference type="SUPFAM" id="SSF48452">
    <property type="entry name" value="TPR-like"/>
    <property type="match status" value="1"/>
</dbReference>
<dbReference type="PANTHER" id="PTHR12830:SF9">
    <property type="entry name" value="ANAPHASE-PROMOTING COMPLEX SUBUNIT 5"/>
    <property type="match status" value="1"/>
</dbReference>
<evidence type="ECO:0000256" key="2">
    <source>
        <dbReference type="ARBA" id="ARBA00016066"/>
    </source>
</evidence>
<comment type="function">
    <text evidence="8">Component of the anaphase promoting complex/cyclosome (APC/C), a cell cycle-regulated E3 ubiquitin ligase that controls progression through mitosis and the G1 phase of the cell cycle. The APC/C complex acts by mediating ubiquitination and subsequent degradation of target proteins: it mainly mediates the formation of 'Lys-11'-linked polyubiquitin chains and, to a lower extent, the formation of 'Lys-48'- and 'Lys-63'-linked polyubiquitin chains. The APC/C complex catalyzes assembly of branched 'Lys-11'-/'Lys-48'-linked branched ubiquitin chains on target proteins.</text>
</comment>
<dbReference type="PANTHER" id="PTHR12830">
    <property type="entry name" value="ANAPHASE-PROMOTING COMPLEX SUBUNIT 5"/>
    <property type="match status" value="1"/>
</dbReference>
<keyword evidence="10" id="KW-0812">Transmembrane</keyword>
<dbReference type="InterPro" id="IPR011990">
    <property type="entry name" value="TPR-like_helical_dom_sf"/>
</dbReference>
<protein>
    <recommendedName>
        <fullName evidence="2">Anaphase-promoting complex subunit 5</fullName>
    </recommendedName>
    <alternativeName>
        <fullName evidence="7">Cyclosome subunit 5</fullName>
    </alternativeName>
</protein>
<evidence type="ECO:0000256" key="10">
    <source>
        <dbReference type="SAM" id="Phobius"/>
    </source>
</evidence>
<evidence type="ECO:0000256" key="4">
    <source>
        <dbReference type="ARBA" id="ARBA00022776"/>
    </source>
</evidence>
<evidence type="ECO:0000256" key="1">
    <source>
        <dbReference type="ARBA" id="ARBA00007450"/>
    </source>
</evidence>
<dbReference type="GO" id="GO:0070979">
    <property type="term" value="P:protein K11-linked ubiquitination"/>
    <property type="evidence" value="ECO:0007669"/>
    <property type="project" value="TreeGrafter"/>
</dbReference>
<keyword evidence="10" id="KW-0472">Membrane</keyword>
<proteinExistence type="inferred from homology"/>
<evidence type="ECO:0000313" key="12">
    <source>
        <dbReference type="EMBL" id="ETV74507.1"/>
    </source>
</evidence>
<evidence type="ECO:0000256" key="9">
    <source>
        <dbReference type="SAM" id="MobiDB-lite"/>
    </source>
</evidence>
<accession>W4G467</accession>
<reference evidence="12" key="1">
    <citation type="submission" date="2013-12" db="EMBL/GenBank/DDBJ databases">
        <title>The Genome Sequence of Aphanomyces astaci APO3.</title>
        <authorList>
            <consortium name="The Broad Institute Genomics Platform"/>
            <person name="Russ C."/>
            <person name="Tyler B."/>
            <person name="van West P."/>
            <person name="Dieguez-Uribeondo J."/>
            <person name="Young S.K."/>
            <person name="Zeng Q."/>
            <person name="Gargeya S."/>
            <person name="Fitzgerald M."/>
            <person name="Abouelleil A."/>
            <person name="Alvarado L."/>
            <person name="Chapman S.B."/>
            <person name="Gainer-Dewar J."/>
            <person name="Goldberg J."/>
            <person name="Griggs A."/>
            <person name="Gujja S."/>
            <person name="Hansen M."/>
            <person name="Howarth C."/>
            <person name="Imamovic A."/>
            <person name="Ireland A."/>
            <person name="Larimer J."/>
            <person name="McCowan C."/>
            <person name="Murphy C."/>
            <person name="Pearson M."/>
            <person name="Poon T.W."/>
            <person name="Priest M."/>
            <person name="Roberts A."/>
            <person name="Saif S."/>
            <person name="Shea T."/>
            <person name="Sykes S."/>
            <person name="Wortman J."/>
            <person name="Nusbaum C."/>
            <person name="Birren B."/>
        </authorList>
    </citation>
    <scope>NUCLEOTIDE SEQUENCE [LARGE SCALE GENOMIC DNA]</scope>
    <source>
        <strain evidence="12">APO3</strain>
    </source>
</reference>
<dbReference type="VEuPathDB" id="FungiDB:H257_11038"/>
<dbReference type="GO" id="GO:0051301">
    <property type="term" value="P:cell division"/>
    <property type="evidence" value="ECO:0007669"/>
    <property type="project" value="UniProtKB-KW"/>
</dbReference>
<dbReference type="GO" id="GO:0045842">
    <property type="term" value="P:positive regulation of mitotic metaphase/anaphase transition"/>
    <property type="evidence" value="ECO:0007669"/>
    <property type="project" value="TreeGrafter"/>
</dbReference>
<dbReference type="GeneID" id="20813034"/>
<dbReference type="STRING" id="112090.W4G467"/>
<dbReference type="EMBL" id="KI913144">
    <property type="protein sequence ID" value="ETV74507.1"/>
    <property type="molecule type" value="Genomic_DNA"/>
</dbReference>
<feature type="region of interest" description="Disordered" evidence="9">
    <location>
        <begin position="448"/>
        <end position="471"/>
    </location>
</feature>
<evidence type="ECO:0000256" key="5">
    <source>
        <dbReference type="ARBA" id="ARBA00022786"/>
    </source>
</evidence>
<keyword evidence="6" id="KW-0131">Cell cycle</keyword>
<keyword evidence="4" id="KW-0498">Mitosis</keyword>
<gene>
    <name evidence="12" type="ORF">H257_11038</name>
</gene>
<evidence type="ECO:0000256" key="6">
    <source>
        <dbReference type="ARBA" id="ARBA00023306"/>
    </source>
</evidence>
<evidence type="ECO:0000256" key="7">
    <source>
        <dbReference type="ARBA" id="ARBA00031069"/>
    </source>
</evidence>
<dbReference type="InterPro" id="IPR026000">
    <property type="entry name" value="Apc5_dom"/>
</dbReference>
<evidence type="ECO:0000259" key="11">
    <source>
        <dbReference type="Pfam" id="PF12862"/>
    </source>
</evidence>
<feature type="compositionally biased region" description="Low complexity" evidence="9">
    <location>
        <begin position="453"/>
        <end position="471"/>
    </location>
</feature>